<feature type="transmembrane region" description="Helical" evidence="1">
    <location>
        <begin position="331"/>
        <end position="356"/>
    </location>
</feature>
<dbReference type="EMBL" id="DF968063">
    <property type="protein sequence ID" value="GAP02431.1"/>
    <property type="molecule type" value="Genomic_DNA"/>
</dbReference>
<dbReference type="Pfam" id="PF07907">
    <property type="entry name" value="YibE_F"/>
    <property type="match status" value="1"/>
</dbReference>
<keyword evidence="1" id="KW-0812">Transmembrane</keyword>
<feature type="transmembrane region" description="Helical" evidence="1">
    <location>
        <begin position="117"/>
        <end position="134"/>
    </location>
</feature>
<feature type="transmembrane region" description="Helical" evidence="1">
    <location>
        <begin position="171"/>
        <end position="189"/>
    </location>
</feature>
<evidence type="ECO:0000313" key="3">
    <source>
        <dbReference type="Proteomes" id="UP000061227"/>
    </source>
</evidence>
<sequence length="366" mass="40835">MRIVKRQLGRIAIILLATVLAYFIGRFDSFLYQNPVGQVVSIHQTTEQATTDEFDNQDAQKTQDLTIKLLNRSNQTIKIQNQVMESQTMTTNYRVGDQILLKKQGGDYQIDTIKRDSTLLALTVMLLTSVRVYVKRKKTNFLMLSLLANAVLFVLALFVDVHVKNLPVVPWFILIAVVLSALSLGLVLGRTKQARITLYATIVTTALAVSVMWLALKLTGGLGVHFETMSFVTQVPAPIFYAQAIIGVLGAVMDEAADIVAGLFGLHRESQHRPFEDYWRAGLSVGREILGTLTNVLFMIFIAETIPMVILMLRNGNNWSYILDQVMNLGILQTVVSAIGIVWAVPVTSVMTAWLLQHRDEEEAVK</sequence>
<dbReference type="STRING" id="220714.SAMN05660469_0384"/>
<feature type="transmembrane region" description="Helical" evidence="1">
    <location>
        <begin position="239"/>
        <end position="266"/>
    </location>
</feature>
<dbReference type="AlphaFoldDB" id="A0A3F3GS08"/>
<feature type="transmembrane region" description="Helical" evidence="1">
    <location>
        <begin position="141"/>
        <end position="159"/>
    </location>
</feature>
<keyword evidence="1" id="KW-0472">Membrane</keyword>
<dbReference type="InterPro" id="IPR012507">
    <property type="entry name" value="YibE_F"/>
</dbReference>
<feature type="transmembrane region" description="Helical" evidence="1">
    <location>
        <begin position="7"/>
        <end position="25"/>
    </location>
</feature>
<keyword evidence="1" id="KW-1133">Transmembrane helix</keyword>
<accession>A0A3F3GS08</accession>
<gene>
    <name evidence="2" type="ORF">FPFC_013120</name>
</gene>
<dbReference type="RefSeq" id="WP_059376251.1">
    <property type="nucleotide sequence ID" value="NZ_DF968063.1"/>
</dbReference>
<organism evidence="2 3">
    <name type="scientific">Fructobacillus pseudoficulneus</name>
    <dbReference type="NCBI Taxonomy" id="220714"/>
    <lineage>
        <taxon>Bacteria</taxon>
        <taxon>Bacillati</taxon>
        <taxon>Bacillota</taxon>
        <taxon>Bacilli</taxon>
        <taxon>Lactobacillales</taxon>
        <taxon>Lactobacillaceae</taxon>
        <taxon>Fructobacillus</taxon>
    </lineage>
</organism>
<feature type="transmembrane region" description="Helical" evidence="1">
    <location>
        <begin position="196"/>
        <end position="216"/>
    </location>
</feature>
<dbReference type="PANTHER" id="PTHR41771:SF1">
    <property type="entry name" value="MEMBRANE PROTEIN"/>
    <property type="match status" value="1"/>
</dbReference>
<reference evidence="2 3" key="1">
    <citation type="journal article" date="2015" name="BMC Genomics">
        <title>Comparative genomics of Fructobacillus spp. and Leuconostoc spp. reveals niche-specific evolution of Fructobacillus spp.</title>
        <authorList>
            <person name="Endo A."/>
            <person name="Tanizawa Y."/>
            <person name="Tanaka N."/>
            <person name="Maeno S."/>
            <person name="Kumar H."/>
            <person name="Shiwa Y."/>
            <person name="Okada S."/>
            <person name="Yoshikawa H."/>
            <person name="Dicks L."/>
            <person name="Nakagawa J."/>
            <person name="Arita M."/>
        </authorList>
    </citation>
    <scope>NUCLEOTIDE SEQUENCE [LARGE SCALE GENOMIC DNA]</scope>
    <source>
        <strain evidence="2 3">DSM 15468</strain>
    </source>
</reference>
<proteinExistence type="predicted"/>
<evidence type="ECO:0000256" key="1">
    <source>
        <dbReference type="SAM" id="Phobius"/>
    </source>
</evidence>
<keyword evidence="3" id="KW-1185">Reference proteome</keyword>
<dbReference type="Proteomes" id="UP000061227">
    <property type="component" value="Unassembled WGS sequence"/>
</dbReference>
<feature type="transmembrane region" description="Helical" evidence="1">
    <location>
        <begin position="289"/>
        <end position="311"/>
    </location>
</feature>
<protein>
    <submittedName>
        <fullName evidence="2">Putative multitransmembrane protein</fullName>
    </submittedName>
</protein>
<dbReference type="PANTHER" id="PTHR41771">
    <property type="entry name" value="MEMBRANE PROTEIN-RELATED"/>
    <property type="match status" value="1"/>
</dbReference>
<evidence type="ECO:0000313" key="2">
    <source>
        <dbReference type="EMBL" id="GAP02431.1"/>
    </source>
</evidence>
<dbReference type="OrthoDB" id="5753718at2"/>
<name>A0A3F3GS08_9LACO</name>